<reference evidence="1 2" key="1">
    <citation type="submission" date="2016-07" db="EMBL/GenBank/DDBJ databases">
        <title>Pervasive Adenine N6-methylation of Active Genes in Fungi.</title>
        <authorList>
            <consortium name="DOE Joint Genome Institute"/>
            <person name="Mondo S.J."/>
            <person name="Dannebaum R.O."/>
            <person name="Kuo R.C."/>
            <person name="Labutti K."/>
            <person name="Haridas S."/>
            <person name="Kuo A."/>
            <person name="Salamov A."/>
            <person name="Ahrendt S.R."/>
            <person name="Lipzen A."/>
            <person name="Sullivan W."/>
            <person name="Andreopoulos W.B."/>
            <person name="Clum A."/>
            <person name="Lindquist E."/>
            <person name="Daum C."/>
            <person name="Ramamoorthy G.K."/>
            <person name="Gryganskyi A."/>
            <person name="Culley D."/>
            <person name="Magnuson J.K."/>
            <person name="James T.Y."/>
            <person name="O'Malley M.A."/>
            <person name="Stajich J.E."/>
            <person name="Spatafora J.W."/>
            <person name="Visel A."/>
            <person name="Grigoriev I.V."/>
        </authorList>
    </citation>
    <scope>NUCLEOTIDE SEQUENCE [LARGE SCALE GENOMIC DNA]</scope>
    <source>
        <strain evidence="1 2">JEL800</strain>
    </source>
</reference>
<dbReference type="Proteomes" id="UP000193642">
    <property type="component" value="Unassembled WGS sequence"/>
</dbReference>
<protein>
    <submittedName>
        <fullName evidence="1">Uncharacterized protein</fullName>
    </submittedName>
</protein>
<accession>A0A1Y2D209</accession>
<dbReference type="OrthoDB" id="10282571at2759"/>
<gene>
    <name evidence="1" type="ORF">BCR33DRAFT_711880</name>
</gene>
<dbReference type="EMBL" id="MCGO01000003">
    <property type="protein sequence ID" value="ORY52615.1"/>
    <property type="molecule type" value="Genomic_DNA"/>
</dbReference>
<evidence type="ECO:0000313" key="1">
    <source>
        <dbReference type="EMBL" id="ORY52615.1"/>
    </source>
</evidence>
<evidence type="ECO:0000313" key="2">
    <source>
        <dbReference type="Proteomes" id="UP000193642"/>
    </source>
</evidence>
<dbReference type="AlphaFoldDB" id="A0A1Y2D209"/>
<name>A0A1Y2D209_9FUNG</name>
<proteinExistence type="predicted"/>
<keyword evidence="2" id="KW-1185">Reference proteome</keyword>
<comment type="caution">
    <text evidence="1">The sequence shown here is derived from an EMBL/GenBank/DDBJ whole genome shotgun (WGS) entry which is preliminary data.</text>
</comment>
<sequence>MLCFGGSKVSKAQALCGLERWRMREGLDVQSVKYLRAEAVIHKRAYAVSGSSEFDAIEFEMSWTGPQFEAFVAKNHDKLMEWRALKKKEQCGARSTAR</sequence>
<organism evidence="1 2">
    <name type="scientific">Rhizoclosmatium globosum</name>
    <dbReference type="NCBI Taxonomy" id="329046"/>
    <lineage>
        <taxon>Eukaryota</taxon>
        <taxon>Fungi</taxon>
        <taxon>Fungi incertae sedis</taxon>
        <taxon>Chytridiomycota</taxon>
        <taxon>Chytridiomycota incertae sedis</taxon>
        <taxon>Chytridiomycetes</taxon>
        <taxon>Chytridiales</taxon>
        <taxon>Chytriomycetaceae</taxon>
        <taxon>Rhizoclosmatium</taxon>
    </lineage>
</organism>